<evidence type="ECO:0000313" key="3">
    <source>
        <dbReference type="Proteomes" id="UP000614996"/>
    </source>
</evidence>
<dbReference type="SUPFAM" id="SSF55729">
    <property type="entry name" value="Acyl-CoA N-acyltransferases (Nat)"/>
    <property type="match status" value="1"/>
</dbReference>
<dbReference type="CDD" id="cd04301">
    <property type="entry name" value="NAT_SF"/>
    <property type="match status" value="1"/>
</dbReference>
<dbReference type="GO" id="GO:0016747">
    <property type="term" value="F:acyltransferase activity, transferring groups other than amino-acyl groups"/>
    <property type="evidence" value="ECO:0007669"/>
    <property type="project" value="InterPro"/>
</dbReference>
<dbReference type="AlphaFoldDB" id="A0A8J4AIY7"/>
<feature type="domain" description="N-acetyltransferase" evidence="1">
    <location>
        <begin position="2"/>
        <end position="200"/>
    </location>
</feature>
<name>A0A8J4AIY7_9ACTN</name>
<keyword evidence="3" id="KW-1185">Reference proteome</keyword>
<proteinExistence type="predicted"/>
<dbReference type="Gene3D" id="3.40.630.30">
    <property type="match status" value="1"/>
</dbReference>
<dbReference type="Proteomes" id="UP000614996">
    <property type="component" value="Unassembled WGS sequence"/>
</dbReference>
<sequence length="207" mass="23129">MTTVRSANPDERDQITHLINIAFHDLDANRHLVPETPQRLAVMGRYFGLYVDHALGHGACTEVALDDSGALVGAALWYLSGDPGPADYDTRLGGLVGADRVDRFTAFDAQLHEHTPDEPHDYLGFLAVAPDRQGAGIGGRLLREHHRRLDARCRPAYLVASNSNSARLYERHGYTYLPDGQHELVLPGGGRMWRMWRRPDEQTPELK</sequence>
<dbReference type="EMBL" id="BOPO01000151">
    <property type="protein sequence ID" value="GIL32053.1"/>
    <property type="molecule type" value="Genomic_DNA"/>
</dbReference>
<dbReference type="PANTHER" id="PTHR42791">
    <property type="entry name" value="GNAT FAMILY ACETYLTRANSFERASE"/>
    <property type="match status" value="1"/>
</dbReference>
<comment type="caution">
    <text evidence="2">The sequence shown here is derived from an EMBL/GenBank/DDBJ whole genome shotgun (WGS) entry which is preliminary data.</text>
</comment>
<organism evidence="2 3">
    <name type="scientific">Actinocatenispora comari</name>
    <dbReference type="NCBI Taxonomy" id="2807577"/>
    <lineage>
        <taxon>Bacteria</taxon>
        <taxon>Bacillati</taxon>
        <taxon>Actinomycetota</taxon>
        <taxon>Actinomycetes</taxon>
        <taxon>Micromonosporales</taxon>
        <taxon>Micromonosporaceae</taxon>
        <taxon>Actinocatenispora</taxon>
    </lineage>
</organism>
<evidence type="ECO:0000313" key="2">
    <source>
        <dbReference type="EMBL" id="GIL32053.1"/>
    </source>
</evidence>
<dbReference type="RefSeq" id="WP_207129583.1">
    <property type="nucleotide sequence ID" value="NZ_BOPO01000151.1"/>
</dbReference>
<evidence type="ECO:0000259" key="1">
    <source>
        <dbReference type="PROSITE" id="PS51186"/>
    </source>
</evidence>
<dbReference type="InterPro" id="IPR016181">
    <property type="entry name" value="Acyl_CoA_acyltransferase"/>
</dbReference>
<protein>
    <submittedName>
        <fullName evidence="2">N-acetyltransferase</fullName>
    </submittedName>
</protein>
<dbReference type="InterPro" id="IPR052523">
    <property type="entry name" value="Trichothecene_AcTrans"/>
</dbReference>
<gene>
    <name evidence="2" type="ORF">NUM_73070</name>
</gene>
<dbReference type="Pfam" id="PF13508">
    <property type="entry name" value="Acetyltransf_7"/>
    <property type="match status" value="1"/>
</dbReference>
<accession>A0A8J4AIY7</accession>
<reference evidence="3" key="1">
    <citation type="journal article" date="2021" name="Int. J. Syst. Evol. Microbiol.">
        <title>Actinocatenispora comari sp. nov., an endophytic actinomycete isolated from aerial parts of Comarum salesowianum.</title>
        <authorList>
            <person name="Oyunbileg N."/>
            <person name="Iizaka Y."/>
            <person name="Hamada M."/>
            <person name="Davaapurev B.O."/>
            <person name="Fukumoto A."/>
            <person name="Tsetseg B."/>
            <person name="Kato F."/>
            <person name="Tamura T."/>
            <person name="Batkhuu J."/>
            <person name="Anzai Y."/>
        </authorList>
    </citation>
    <scope>NUCLEOTIDE SEQUENCE [LARGE SCALE GENOMIC DNA]</scope>
    <source>
        <strain evidence="3">NUM-2625</strain>
    </source>
</reference>
<dbReference type="PANTHER" id="PTHR42791:SF1">
    <property type="entry name" value="N-ACETYLTRANSFERASE DOMAIN-CONTAINING PROTEIN"/>
    <property type="match status" value="1"/>
</dbReference>
<dbReference type="InterPro" id="IPR000182">
    <property type="entry name" value="GNAT_dom"/>
</dbReference>
<dbReference type="PROSITE" id="PS51186">
    <property type="entry name" value="GNAT"/>
    <property type="match status" value="1"/>
</dbReference>